<keyword evidence="1" id="KW-0472">Membrane</keyword>
<evidence type="ECO:0000313" key="3">
    <source>
        <dbReference type="Proteomes" id="UP001589619"/>
    </source>
</evidence>
<proteinExistence type="predicted"/>
<protein>
    <recommendedName>
        <fullName evidence="4">TMhelix containing protein</fullName>
    </recommendedName>
</protein>
<dbReference type="Proteomes" id="UP001589619">
    <property type="component" value="Unassembled WGS sequence"/>
</dbReference>
<keyword evidence="1" id="KW-1133">Transmembrane helix</keyword>
<reference evidence="2 3" key="1">
    <citation type="submission" date="2024-09" db="EMBL/GenBank/DDBJ databases">
        <authorList>
            <person name="Sun Q."/>
            <person name="Mori K."/>
        </authorList>
    </citation>
    <scope>NUCLEOTIDE SEQUENCE [LARGE SCALE GENOMIC DNA]</scope>
    <source>
        <strain evidence="2 3">JCM 12520</strain>
    </source>
</reference>
<dbReference type="RefSeq" id="WP_344913992.1">
    <property type="nucleotide sequence ID" value="NZ_BAAAYO010000013.1"/>
</dbReference>
<evidence type="ECO:0008006" key="4">
    <source>
        <dbReference type="Google" id="ProtNLM"/>
    </source>
</evidence>
<keyword evidence="3" id="KW-1185">Reference proteome</keyword>
<name>A0ABV5W108_9BACL</name>
<feature type="transmembrane region" description="Helical" evidence="1">
    <location>
        <begin position="100"/>
        <end position="117"/>
    </location>
</feature>
<keyword evidence="1" id="KW-0812">Transmembrane</keyword>
<evidence type="ECO:0000256" key="1">
    <source>
        <dbReference type="SAM" id="Phobius"/>
    </source>
</evidence>
<sequence>MGEHDICQVQIDTLREDMMEFKRDVWEHLKEVRESHKIYAETITVLRENVVRLTGIAERQDDKLEAINHELGRLMANTKEPLGHDDRVWYQEFIEHKEKFFVYLLMVLLAFSLGIRFEDIVKVFGGMQP</sequence>
<comment type="caution">
    <text evidence="2">The sequence shown here is derived from an EMBL/GenBank/DDBJ whole genome shotgun (WGS) entry which is preliminary data.</text>
</comment>
<organism evidence="2 3">
    <name type="scientific">Paenibacillus hodogayensis</name>
    <dbReference type="NCBI Taxonomy" id="279208"/>
    <lineage>
        <taxon>Bacteria</taxon>
        <taxon>Bacillati</taxon>
        <taxon>Bacillota</taxon>
        <taxon>Bacilli</taxon>
        <taxon>Bacillales</taxon>
        <taxon>Paenibacillaceae</taxon>
        <taxon>Paenibacillus</taxon>
    </lineage>
</organism>
<accession>A0ABV5W108</accession>
<dbReference type="EMBL" id="JBHMAG010000014">
    <property type="protein sequence ID" value="MFB9754246.1"/>
    <property type="molecule type" value="Genomic_DNA"/>
</dbReference>
<evidence type="ECO:0000313" key="2">
    <source>
        <dbReference type="EMBL" id="MFB9754246.1"/>
    </source>
</evidence>
<gene>
    <name evidence="2" type="ORF">ACFFNY_21970</name>
</gene>